<dbReference type="EC" id="2.3.1.178" evidence="4 9"/>
<evidence type="ECO:0000256" key="6">
    <source>
        <dbReference type="ARBA" id="ARBA00022679"/>
    </source>
</evidence>
<evidence type="ECO:0000313" key="11">
    <source>
        <dbReference type="EMBL" id="QNG54290.1"/>
    </source>
</evidence>
<dbReference type="CDD" id="cd04301">
    <property type="entry name" value="NAT_SF"/>
    <property type="match status" value="1"/>
</dbReference>
<keyword evidence="12" id="KW-1185">Reference proteome</keyword>
<dbReference type="EMBL" id="CP060131">
    <property type="protein sequence ID" value="QNG54290.1"/>
    <property type="molecule type" value="Genomic_DNA"/>
</dbReference>
<evidence type="ECO:0000256" key="9">
    <source>
        <dbReference type="RuleBase" id="RU365045"/>
    </source>
</evidence>
<protein>
    <recommendedName>
        <fullName evidence="5 9">L-2,4-diaminobutyric acid acetyltransferase</fullName>
        <shortName evidence="9">DABA acetyltransferase</shortName>
        <ecNumber evidence="4 9">2.3.1.178</ecNumber>
    </recommendedName>
</protein>
<dbReference type="Pfam" id="PF00583">
    <property type="entry name" value="Acetyltransf_1"/>
    <property type="match status" value="1"/>
</dbReference>
<accession>A0A7G7MNC9</accession>
<evidence type="ECO:0000256" key="3">
    <source>
        <dbReference type="ARBA" id="ARBA00010712"/>
    </source>
</evidence>
<dbReference type="KEGG" id="ppel:H6H00_10580"/>
<dbReference type="Gene3D" id="3.40.630.30">
    <property type="match status" value="1"/>
</dbReference>
<evidence type="ECO:0000256" key="4">
    <source>
        <dbReference type="ARBA" id="ARBA00012355"/>
    </source>
</evidence>
<dbReference type="InterPro" id="IPR000182">
    <property type="entry name" value="GNAT_dom"/>
</dbReference>
<evidence type="ECO:0000256" key="5">
    <source>
        <dbReference type="ARBA" id="ARBA00017935"/>
    </source>
</evidence>
<comment type="catalytic activity">
    <reaction evidence="8 9">
        <text>L-2,4-diaminobutanoate + acetyl-CoA = (2S)-4-acetamido-2-aminobutanoate + CoA + H(+)</text>
        <dbReference type="Rhea" id="RHEA:16901"/>
        <dbReference type="ChEBI" id="CHEBI:15378"/>
        <dbReference type="ChEBI" id="CHEBI:57287"/>
        <dbReference type="ChEBI" id="CHEBI:57288"/>
        <dbReference type="ChEBI" id="CHEBI:58761"/>
        <dbReference type="ChEBI" id="CHEBI:58929"/>
        <dbReference type="EC" id="2.3.1.178"/>
    </reaction>
</comment>
<organism evidence="11 12">
    <name type="scientific">Pseudonocardia petroleophila</name>
    <dbReference type="NCBI Taxonomy" id="37331"/>
    <lineage>
        <taxon>Bacteria</taxon>
        <taxon>Bacillati</taxon>
        <taxon>Actinomycetota</taxon>
        <taxon>Actinomycetes</taxon>
        <taxon>Pseudonocardiales</taxon>
        <taxon>Pseudonocardiaceae</taxon>
        <taxon>Pseudonocardia</taxon>
    </lineage>
</organism>
<dbReference type="PROSITE" id="PS51186">
    <property type="entry name" value="GNAT"/>
    <property type="match status" value="1"/>
</dbReference>
<dbReference type="Proteomes" id="UP000515728">
    <property type="component" value="Chromosome"/>
</dbReference>
<evidence type="ECO:0000256" key="2">
    <source>
        <dbReference type="ARBA" id="ARBA00004978"/>
    </source>
</evidence>
<comment type="function">
    <text evidence="1 9">Catalyzes the acetylation of L-2,4-diaminobutyrate (DABA) to gamma-N-acetyl-alpha,gamma-diaminobutyric acid (ADABA) with acetyl coenzyme A.</text>
</comment>
<evidence type="ECO:0000256" key="7">
    <source>
        <dbReference type="ARBA" id="ARBA00023315"/>
    </source>
</evidence>
<dbReference type="UniPathway" id="UPA00067">
    <property type="reaction ID" value="UER00122"/>
</dbReference>
<evidence type="ECO:0000259" key="10">
    <source>
        <dbReference type="PROSITE" id="PS51186"/>
    </source>
</evidence>
<dbReference type="InterPro" id="IPR012772">
    <property type="entry name" value="Ectoine_EctA"/>
</dbReference>
<keyword evidence="6 9" id="KW-0808">Transferase</keyword>
<comment type="pathway">
    <text evidence="2 9">Amine and polyamine biosynthesis; ectoine biosynthesis; L-ectoine from L-aspartate 4-semialdehyde: step 2/3.</text>
</comment>
<dbReference type="NCBIfam" id="TIGR02406">
    <property type="entry name" value="ectoine_EctA"/>
    <property type="match status" value="1"/>
</dbReference>
<comment type="similarity">
    <text evidence="3 9">Belongs to the acetyltransferase family. EctA subfamily.</text>
</comment>
<evidence type="ECO:0000313" key="12">
    <source>
        <dbReference type="Proteomes" id="UP000515728"/>
    </source>
</evidence>
<dbReference type="GO" id="GO:0033816">
    <property type="term" value="F:diaminobutyrate acetyltransferase activity"/>
    <property type="evidence" value="ECO:0007669"/>
    <property type="project" value="UniProtKB-EC"/>
</dbReference>
<evidence type="ECO:0000256" key="1">
    <source>
        <dbReference type="ARBA" id="ARBA00003741"/>
    </source>
</evidence>
<gene>
    <name evidence="9 11" type="primary">ectA</name>
    <name evidence="11" type="ORF">H6H00_10580</name>
</gene>
<name>A0A7G7MNC9_9PSEU</name>
<evidence type="ECO:0000256" key="8">
    <source>
        <dbReference type="ARBA" id="ARBA00048924"/>
    </source>
</evidence>
<keyword evidence="7 9" id="KW-0012">Acyltransferase</keyword>
<feature type="domain" description="N-acetyltransferase" evidence="10">
    <location>
        <begin position="7"/>
        <end position="164"/>
    </location>
</feature>
<dbReference type="RefSeq" id="WP_185721112.1">
    <property type="nucleotide sequence ID" value="NZ_BAAAWI010000001.1"/>
</dbReference>
<proteinExistence type="inferred from homology"/>
<reference evidence="11 12" key="1">
    <citation type="submission" date="2020-08" db="EMBL/GenBank/DDBJ databases">
        <authorList>
            <person name="Mo P."/>
        </authorList>
    </citation>
    <scope>NUCLEOTIDE SEQUENCE [LARGE SCALE GENOMIC DNA]</scope>
    <source>
        <strain evidence="11 12">CGMCC 4.1532</strain>
    </source>
</reference>
<dbReference type="AlphaFoldDB" id="A0A7G7MNC9"/>
<dbReference type="SUPFAM" id="SSF55729">
    <property type="entry name" value="Acyl-CoA N-acyltransferases (Nat)"/>
    <property type="match status" value="1"/>
</dbReference>
<sequence length="167" mass="18172">MSATGPTTTSIPTTADGAAMWEIVSASPFLDVNSRYAYALWCRDFAATSIVARLGDRVVGFVTGYVRPDQPDTLFVWQVAVDEAARGKRAASTMLDDLVVRVGVPYLETTVTDDNAASLAMFAGLAKRTGTTMERTELFGESELGTEHDPEYFYRIGPMDLKTLTRG</sequence>
<dbReference type="InterPro" id="IPR016181">
    <property type="entry name" value="Acyl_CoA_acyltransferase"/>
</dbReference>
<dbReference type="GO" id="GO:0019491">
    <property type="term" value="P:ectoine biosynthetic process"/>
    <property type="evidence" value="ECO:0007669"/>
    <property type="project" value="UniProtKB-UniPathway"/>
</dbReference>